<dbReference type="SUPFAM" id="SSF63411">
    <property type="entry name" value="LuxS/MPP-like metallohydrolase"/>
    <property type="match status" value="1"/>
</dbReference>
<dbReference type="EC" id="4.4.1.21" evidence="5"/>
<protein>
    <recommendedName>
        <fullName evidence="6">S-ribosylhomocysteine lyase</fullName>
        <ecNumber evidence="5">4.4.1.21</ecNumber>
    </recommendedName>
    <alternativeName>
        <fullName evidence="13">AI-2 synthesis protein</fullName>
    </alternativeName>
    <alternativeName>
        <fullName evidence="14">Autoinducer-2 production protein LuxS</fullName>
    </alternativeName>
</protein>
<evidence type="ECO:0000313" key="15">
    <source>
        <dbReference type="EMBL" id="MEJ1249612.1"/>
    </source>
</evidence>
<dbReference type="Pfam" id="PF02664">
    <property type="entry name" value="LuxS"/>
    <property type="match status" value="1"/>
</dbReference>
<keyword evidence="11 15" id="KW-0456">Lyase</keyword>
<dbReference type="PANTHER" id="PTHR35799">
    <property type="entry name" value="S-RIBOSYLHOMOCYSTEINE LYASE"/>
    <property type="match status" value="1"/>
</dbReference>
<evidence type="ECO:0000256" key="4">
    <source>
        <dbReference type="ARBA" id="ARBA00011738"/>
    </source>
</evidence>
<name>A0AAW9R143_9GAMM</name>
<evidence type="ECO:0000256" key="11">
    <source>
        <dbReference type="ARBA" id="ARBA00023239"/>
    </source>
</evidence>
<comment type="caution">
    <text evidence="15">The sequence shown here is derived from an EMBL/GenBank/DDBJ whole genome shotgun (WGS) entry which is preliminary data.</text>
</comment>
<evidence type="ECO:0000256" key="5">
    <source>
        <dbReference type="ARBA" id="ARBA00012240"/>
    </source>
</evidence>
<dbReference type="PANTHER" id="PTHR35799:SF1">
    <property type="entry name" value="S-RIBOSYLHOMOCYSTEINE LYASE"/>
    <property type="match status" value="1"/>
</dbReference>
<evidence type="ECO:0000256" key="1">
    <source>
        <dbReference type="ARBA" id="ARBA00000297"/>
    </source>
</evidence>
<organism evidence="15 16">
    <name type="scientific">Denitratimonas tolerans</name>
    <dbReference type="NCBI Taxonomy" id="1338420"/>
    <lineage>
        <taxon>Bacteria</taxon>
        <taxon>Pseudomonadati</taxon>
        <taxon>Pseudomonadota</taxon>
        <taxon>Gammaproteobacteria</taxon>
        <taxon>Lysobacterales</taxon>
        <taxon>Lysobacteraceae</taxon>
        <taxon>Denitratimonas</taxon>
    </lineage>
</organism>
<accession>A0AAW9R143</accession>
<dbReference type="GO" id="GO:0005506">
    <property type="term" value="F:iron ion binding"/>
    <property type="evidence" value="ECO:0007669"/>
    <property type="project" value="InterPro"/>
</dbReference>
<evidence type="ECO:0000256" key="13">
    <source>
        <dbReference type="ARBA" id="ARBA00030600"/>
    </source>
</evidence>
<dbReference type="InterPro" id="IPR011249">
    <property type="entry name" value="Metalloenz_LuxS/M16"/>
</dbReference>
<dbReference type="RefSeq" id="WP_337335328.1">
    <property type="nucleotide sequence ID" value="NZ_JBBDHC010000009.1"/>
</dbReference>
<dbReference type="Proteomes" id="UP001364472">
    <property type="component" value="Unassembled WGS sequence"/>
</dbReference>
<dbReference type="InterPro" id="IPR037005">
    <property type="entry name" value="LuxS_sf"/>
</dbReference>
<comment type="function">
    <text evidence="12">Involved in the synthesis of autoinducer 2 (AI-2) which is secreted by bacteria and is used to communicate both the cell density and the metabolic potential of the environment. The regulation of gene expression in response to changes in cell density is called quorum sensing. Catalyzes the transformation of S-ribosylhomocysteine (RHC) to homocysteine (HC) and 4,5-dihydroxy-2,3-pentadione (DPD).</text>
</comment>
<reference evidence="15 16" key="1">
    <citation type="journal article" date="2016" name="Antonie Van Leeuwenhoek">
        <title>Denitratimonas tolerans gen. nov., sp. nov., a denitrifying bacterium isolated from a bioreactor for tannery wastewater treatment.</title>
        <authorList>
            <person name="Han S.I."/>
            <person name="Kim J.O."/>
            <person name="Lee Y.R."/>
            <person name="Ekpeghere K.I."/>
            <person name="Koh S.C."/>
            <person name="Whang K.S."/>
        </authorList>
    </citation>
    <scope>NUCLEOTIDE SEQUENCE [LARGE SCALE GENOMIC DNA]</scope>
    <source>
        <strain evidence="15 16">KACC 17565</strain>
    </source>
</reference>
<dbReference type="Gene3D" id="3.30.1360.80">
    <property type="entry name" value="S-ribosylhomocysteinase (LuxS)"/>
    <property type="match status" value="1"/>
</dbReference>
<evidence type="ECO:0000256" key="3">
    <source>
        <dbReference type="ARBA" id="ARBA00007311"/>
    </source>
</evidence>
<keyword evidence="7" id="KW-0673">Quorum sensing</keyword>
<evidence type="ECO:0000256" key="2">
    <source>
        <dbReference type="ARBA" id="ARBA00001962"/>
    </source>
</evidence>
<gene>
    <name evidence="15" type="ORF">WB794_07995</name>
</gene>
<dbReference type="EMBL" id="JBBDHC010000009">
    <property type="protein sequence ID" value="MEJ1249612.1"/>
    <property type="molecule type" value="Genomic_DNA"/>
</dbReference>
<dbReference type="AlphaFoldDB" id="A0AAW9R143"/>
<keyword evidence="10" id="KW-0408">Iron</keyword>
<evidence type="ECO:0000256" key="6">
    <source>
        <dbReference type="ARBA" id="ARBA00015130"/>
    </source>
</evidence>
<evidence type="ECO:0000256" key="12">
    <source>
        <dbReference type="ARBA" id="ARBA00024654"/>
    </source>
</evidence>
<evidence type="ECO:0000256" key="10">
    <source>
        <dbReference type="ARBA" id="ARBA00023004"/>
    </source>
</evidence>
<evidence type="ECO:0000256" key="8">
    <source>
        <dbReference type="ARBA" id="ARBA00022723"/>
    </source>
</evidence>
<keyword evidence="9" id="KW-0071">Autoinducer synthesis</keyword>
<evidence type="ECO:0000256" key="7">
    <source>
        <dbReference type="ARBA" id="ARBA00022654"/>
    </source>
</evidence>
<comment type="cofactor">
    <cofactor evidence="2">
        <name>Fe cation</name>
        <dbReference type="ChEBI" id="CHEBI:24875"/>
    </cofactor>
</comment>
<evidence type="ECO:0000256" key="14">
    <source>
        <dbReference type="ARBA" id="ARBA00031777"/>
    </source>
</evidence>
<proteinExistence type="inferred from homology"/>
<evidence type="ECO:0000313" key="16">
    <source>
        <dbReference type="Proteomes" id="UP001364472"/>
    </source>
</evidence>
<dbReference type="GO" id="GO:0009372">
    <property type="term" value="P:quorum sensing"/>
    <property type="evidence" value="ECO:0007669"/>
    <property type="project" value="UniProtKB-KW"/>
</dbReference>
<dbReference type="GO" id="GO:0043768">
    <property type="term" value="F:S-ribosylhomocysteine lyase activity"/>
    <property type="evidence" value="ECO:0007669"/>
    <property type="project" value="UniProtKB-EC"/>
</dbReference>
<comment type="subunit">
    <text evidence="4">Homodimer.</text>
</comment>
<keyword evidence="16" id="KW-1185">Reference proteome</keyword>
<evidence type="ECO:0000256" key="9">
    <source>
        <dbReference type="ARBA" id="ARBA00022929"/>
    </source>
</evidence>
<dbReference type="PRINTS" id="PR01487">
    <property type="entry name" value="LUXSPROTEIN"/>
</dbReference>
<sequence>MIDASALGWPADLVGELDHRRLKAPAVKLRSATPGEKGDVVYAVDLRIRRPNAGEYLTDTELHSVEHFLLEGFSRLLPGTFLSVGIMGCQTGLYLGFLNEGRVPVILDTLAQILEDMQQATAVPYANIEQCGRWRNHSLHDAQRVAREILARRADWLDAA</sequence>
<dbReference type="InterPro" id="IPR003815">
    <property type="entry name" value="S-ribosylhomocysteinase"/>
</dbReference>
<keyword evidence="8" id="KW-0479">Metal-binding</keyword>
<comment type="catalytic activity">
    <reaction evidence="1">
        <text>S-(5-deoxy-D-ribos-5-yl)-L-homocysteine = (S)-4,5-dihydroxypentane-2,3-dione + L-homocysteine</text>
        <dbReference type="Rhea" id="RHEA:17753"/>
        <dbReference type="ChEBI" id="CHEBI:29484"/>
        <dbReference type="ChEBI" id="CHEBI:58195"/>
        <dbReference type="ChEBI" id="CHEBI:58199"/>
        <dbReference type="EC" id="4.4.1.21"/>
    </reaction>
</comment>
<comment type="similarity">
    <text evidence="3">Belongs to the LuxS family.</text>
</comment>